<dbReference type="Proteomes" id="UP001247620">
    <property type="component" value="Unassembled WGS sequence"/>
</dbReference>
<feature type="signal peptide" evidence="1">
    <location>
        <begin position="1"/>
        <end position="27"/>
    </location>
</feature>
<evidence type="ECO:0008006" key="4">
    <source>
        <dbReference type="Google" id="ProtNLM"/>
    </source>
</evidence>
<dbReference type="EMBL" id="JAVDUU010000004">
    <property type="protein sequence ID" value="MDR6944665.1"/>
    <property type="molecule type" value="Genomic_DNA"/>
</dbReference>
<organism evidence="2 3">
    <name type="scientific">Mucilaginibacter pocheonensis</name>
    <dbReference type="NCBI Taxonomy" id="398050"/>
    <lineage>
        <taxon>Bacteria</taxon>
        <taxon>Pseudomonadati</taxon>
        <taxon>Bacteroidota</taxon>
        <taxon>Sphingobacteriia</taxon>
        <taxon>Sphingobacteriales</taxon>
        <taxon>Sphingobacteriaceae</taxon>
        <taxon>Mucilaginibacter</taxon>
    </lineage>
</organism>
<keyword evidence="3" id="KW-1185">Reference proteome</keyword>
<accession>A0ABU1TGW9</accession>
<reference evidence="2 3" key="1">
    <citation type="submission" date="2023-07" db="EMBL/GenBank/DDBJ databases">
        <title>Sorghum-associated microbial communities from plants grown in Nebraska, USA.</title>
        <authorList>
            <person name="Schachtman D."/>
        </authorList>
    </citation>
    <scope>NUCLEOTIDE SEQUENCE [LARGE SCALE GENOMIC DNA]</scope>
    <source>
        <strain evidence="2 3">3262</strain>
    </source>
</reference>
<feature type="chain" id="PRO_5046432181" description="Lipocalin-like domain-containing protein" evidence="1">
    <location>
        <begin position="28"/>
        <end position="153"/>
    </location>
</feature>
<evidence type="ECO:0000313" key="3">
    <source>
        <dbReference type="Proteomes" id="UP001247620"/>
    </source>
</evidence>
<name>A0ABU1TGW9_9SPHI</name>
<evidence type="ECO:0000313" key="2">
    <source>
        <dbReference type="EMBL" id="MDR6944665.1"/>
    </source>
</evidence>
<sequence>MNIKNYYNKAVMLLASLGFIISLQSCSKDKGIIPGSNEDTNLFGAWKRTIHRTAQGDSVQTLSFYEGFLFALQTDASATPVSTVNSTYFKGTFDTNGTQLYIKLNQKLNSSDLNGGGTTVNQVFLNTSPYKISSDTLKITVGSEVQKYIKVNN</sequence>
<comment type="caution">
    <text evidence="2">The sequence shown here is derived from an EMBL/GenBank/DDBJ whole genome shotgun (WGS) entry which is preliminary data.</text>
</comment>
<dbReference type="RefSeq" id="WP_310101257.1">
    <property type="nucleotide sequence ID" value="NZ_JAVDUU010000004.1"/>
</dbReference>
<proteinExistence type="predicted"/>
<gene>
    <name evidence="2" type="ORF">J2W55_004525</name>
</gene>
<evidence type="ECO:0000256" key="1">
    <source>
        <dbReference type="SAM" id="SignalP"/>
    </source>
</evidence>
<keyword evidence="1" id="KW-0732">Signal</keyword>
<dbReference type="PROSITE" id="PS51257">
    <property type="entry name" value="PROKAR_LIPOPROTEIN"/>
    <property type="match status" value="1"/>
</dbReference>
<protein>
    <recommendedName>
        <fullName evidence="4">Lipocalin-like domain-containing protein</fullName>
    </recommendedName>
</protein>